<dbReference type="EMBL" id="JBAWKB010000001">
    <property type="protein sequence ID" value="MFH6770561.1"/>
    <property type="molecule type" value="Genomic_DNA"/>
</dbReference>
<feature type="transmembrane region" description="Helical" evidence="1">
    <location>
        <begin position="266"/>
        <end position="281"/>
    </location>
</feature>
<dbReference type="Pfam" id="PF19992">
    <property type="entry name" value="DUF6427"/>
    <property type="match status" value="1"/>
</dbReference>
<comment type="caution">
    <text evidence="2">The sequence shown here is derived from an EMBL/GenBank/DDBJ whole genome shotgun (WGS) entry which is preliminary data.</text>
</comment>
<dbReference type="Proteomes" id="UP001610100">
    <property type="component" value="Unassembled WGS sequence"/>
</dbReference>
<evidence type="ECO:0000256" key="1">
    <source>
        <dbReference type="SAM" id="Phobius"/>
    </source>
</evidence>
<feature type="transmembrane region" description="Helical" evidence="1">
    <location>
        <begin position="288"/>
        <end position="306"/>
    </location>
</feature>
<dbReference type="RefSeq" id="WP_344738868.1">
    <property type="nucleotide sequence ID" value="NZ_BAABAY010000001.1"/>
</dbReference>
<feature type="transmembrane region" description="Helical" evidence="1">
    <location>
        <begin position="241"/>
        <end position="260"/>
    </location>
</feature>
<feature type="transmembrane region" description="Helical" evidence="1">
    <location>
        <begin position="208"/>
        <end position="229"/>
    </location>
</feature>
<name>A0ABW7MUQ4_9FLAO</name>
<gene>
    <name evidence="2" type="ORF">V8G58_01345</name>
</gene>
<accession>A0ABW7MUQ4</accession>
<keyword evidence="1" id="KW-1133">Transmembrane helix</keyword>
<feature type="transmembrane region" description="Helical" evidence="1">
    <location>
        <begin position="12"/>
        <end position="33"/>
    </location>
</feature>
<sequence length="307" mass="35572">MITSVFSKSKPINYIIVFAITLFAVLLAYILVVKQPFSAALFGNFMLRLALSYFSILVLNFIVTKNQLSKSNNYQIFLFSLFLLLIPQTTTNVDVLLSNLFILFGLRRLISLRSQRNEKSKLFDAGFWFAIAALFYFWAILFFVVVFAALLFYRDNKLRNWIIPFTGVASVFIITVCVSIVLHNEYLYYFQNLPEISEDFSSYNTPRFFVGITLLLSYTVWSIIFYLNAIKDKKRDVRPSFYIILITLLVAIVILFFSPFKNGSEFLFVMAPLAIIIAAYLETIKDKWFREAFVGLLILMPIVLLFL</sequence>
<feature type="transmembrane region" description="Helical" evidence="1">
    <location>
        <begin position="165"/>
        <end position="188"/>
    </location>
</feature>
<dbReference type="InterPro" id="IPR045625">
    <property type="entry name" value="DUF6427"/>
</dbReference>
<reference evidence="2 3" key="1">
    <citation type="submission" date="2024-02" db="EMBL/GenBank/DDBJ databases">
        <title>A Gaetbulibacter species isolated from tidal flats and genomic insights of their niches.</title>
        <authorList>
            <person name="Ye Y."/>
        </authorList>
    </citation>
    <scope>NUCLEOTIDE SEQUENCE [LARGE SCALE GENOMIC DNA]</scope>
    <source>
        <strain evidence="2 3">KYW382</strain>
    </source>
</reference>
<feature type="transmembrane region" description="Helical" evidence="1">
    <location>
        <begin position="45"/>
        <end position="64"/>
    </location>
</feature>
<keyword evidence="1" id="KW-0812">Transmembrane</keyword>
<organism evidence="2 3">
    <name type="scientific">Gaetbulibacter aestuarii</name>
    <dbReference type="NCBI Taxonomy" id="1502358"/>
    <lineage>
        <taxon>Bacteria</taxon>
        <taxon>Pseudomonadati</taxon>
        <taxon>Bacteroidota</taxon>
        <taxon>Flavobacteriia</taxon>
        <taxon>Flavobacteriales</taxon>
        <taxon>Flavobacteriaceae</taxon>
        <taxon>Gaetbulibacter</taxon>
    </lineage>
</organism>
<protein>
    <submittedName>
        <fullName evidence="2">DUF6427 family protein</fullName>
    </submittedName>
</protein>
<keyword evidence="3" id="KW-1185">Reference proteome</keyword>
<proteinExistence type="predicted"/>
<feature type="transmembrane region" description="Helical" evidence="1">
    <location>
        <begin position="126"/>
        <end position="153"/>
    </location>
</feature>
<feature type="transmembrane region" description="Helical" evidence="1">
    <location>
        <begin position="76"/>
        <end position="106"/>
    </location>
</feature>
<keyword evidence="1" id="KW-0472">Membrane</keyword>
<evidence type="ECO:0000313" key="2">
    <source>
        <dbReference type="EMBL" id="MFH6770561.1"/>
    </source>
</evidence>
<evidence type="ECO:0000313" key="3">
    <source>
        <dbReference type="Proteomes" id="UP001610100"/>
    </source>
</evidence>